<evidence type="ECO:0000313" key="6">
    <source>
        <dbReference type="Proteomes" id="UP000326302"/>
    </source>
</evidence>
<dbReference type="AlphaFoldDB" id="A0A5N5U9P5"/>
<dbReference type="SUPFAM" id="SSF47113">
    <property type="entry name" value="Histone-fold"/>
    <property type="match status" value="2"/>
</dbReference>
<protein>
    <submittedName>
        <fullName evidence="2">Aldolase</fullName>
    </submittedName>
</protein>
<proteinExistence type="predicted"/>
<dbReference type="RefSeq" id="WP_152120344.1">
    <property type="nucleotide sequence ID" value="NZ_QJOW01000003.1"/>
</dbReference>
<sequence length="145" mass="15675">MSVELPFAPVDTIIRRNAGELRVSAEAAAELAARIQERGAALATTAAEHATADGRKTLMVEDFAFEASSDPELELPIAPVDRIARLDIDDRYRVSKDARVALAAELESFADTVAAAAAVLTRHAARRTVKEADVATYFELQPYYG</sequence>
<evidence type="ECO:0000259" key="1">
    <source>
        <dbReference type="Pfam" id="PF00808"/>
    </source>
</evidence>
<dbReference type="InterPro" id="IPR009072">
    <property type="entry name" value="Histone-fold"/>
</dbReference>
<dbReference type="Gene3D" id="1.10.20.10">
    <property type="entry name" value="Histone, subunit A"/>
    <property type="match status" value="2"/>
</dbReference>
<feature type="domain" description="Transcription factor CBF/NF-Y/archaeal histone" evidence="1">
    <location>
        <begin position="74"/>
        <end position="135"/>
    </location>
</feature>
<organism evidence="2 6">
    <name type="scientific">Halosegnis rubeus</name>
    <dbReference type="NCBI Taxonomy" id="2212850"/>
    <lineage>
        <taxon>Archaea</taxon>
        <taxon>Methanobacteriati</taxon>
        <taxon>Methanobacteriota</taxon>
        <taxon>Stenosarchaea group</taxon>
        <taxon>Halobacteria</taxon>
        <taxon>Halobacteriales</taxon>
        <taxon>Natronomonadaceae</taxon>
        <taxon>Halosegnis</taxon>
    </lineage>
</organism>
<evidence type="ECO:0000313" key="7">
    <source>
        <dbReference type="Proteomes" id="UP000326865"/>
    </source>
</evidence>
<dbReference type="InterPro" id="IPR050947">
    <property type="entry name" value="Archaeal_histone_HMF"/>
</dbReference>
<feature type="domain" description="Transcription factor CBF/NF-Y/archaeal histone" evidence="1">
    <location>
        <begin position="4"/>
        <end position="62"/>
    </location>
</feature>
<gene>
    <name evidence="3" type="ORF">DM867_04575</name>
    <name evidence="2" type="ORF">DMP03_08960</name>
    <name evidence="4" type="ORF">DP108_08545</name>
</gene>
<dbReference type="Proteomes" id="UP000326302">
    <property type="component" value="Unassembled WGS sequence"/>
</dbReference>
<dbReference type="InterPro" id="IPR003958">
    <property type="entry name" value="CBFA_NFYB_domain"/>
</dbReference>
<keyword evidence="7" id="KW-1185">Reference proteome</keyword>
<dbReference type="Proteomes" id="UP000326207">
    <property type="component" value="Unassembled WGS sequence"/>
</dbReference>
<dbReference type="GO" id="GO:0046982">
    <property type="term" value="F:protein heterodimerization activity"/>
    <property type="evidence" value="ECO:0007669"/>
    <property type="project" value="InterPro"/>
</dbReference>
<evidence type="ECO:0000313" key="3">
    <source>
        <dbReference type="EMBL" id="KAB7516397.1"/>
    </source>
</evidence>
<dbReference type="EMBL" id="QMDY01000004">
    <property type="protein sequence ID" value="KAB7517614.1"/>
    <property type="molecule type" value="Genomic_DNA"/>
</dbReference>
<evidence type="ECO:0000313" key="4">
    <source>
        <dbReference type="EMBL" id="KAB7517614.1"/>
    </source>
</evidence>
<comment type="caution">
    <text evidence="2">The sequence shown here is derived from an EMBL/GenBank/DDBJ whole genome shotgun (WGS) entry which is preliminary data.</text>
</comment>
<dbReference type="PANTHER" id="PTHR47828">
    <property type="entry name" value="ARCHAEAL HISTONE A"/>
    <property type="match status" value="1"/>
</dbReference>
<dbReference type="Pfam" id="PF00808">
    <property type="entry name" value="CBFD_NFYB_HMF"/>
    <property type="match status" value="2"/>
</dbReference>
<dbReference type="CDD" id="cd22909">
    <property type="entry name" value="HFD_archaea_histone-like"/>
    <property type="match status" value="1"/>
</dbReference>
<dbReference type="EMBL" id="QKKZ01000001">
    <property type="protein sequence ID" value="KAB7516397.1"/>
    <property type="molecule type" value="Genomic_DNA"/>
</dbReference>
<evidence type="ECO:0000313" key="5">
    <source>
        <dbReference type="Proteomes" id="UP000326207"/>
    </source>
</evidence>
<reference evidence="5 6" key="1">
    <citation type="submission" date="2019-10" db="EMBL/GenBank/DDBJ databases">
        <title>Unraveling microbial dark matter from salterns through culturing: the case of the genus Halosegnis.</title>
        <authorList>
            <person name="Duran-Viseras A."/>
            <person name="Andrei A.-S."/>
            <person name="Vera-Gargallo B."/>
            <person name="Ghai R."/>
            <person name="Sanchez-Porro C."/>
            <person name="Ventosa A."/>
        </authorList>
    </citation>
    <scope>NUCLEOTIDE SEQUENCE [LARGE SCALE GENOMIC DNA]</scope>
    <source>
        <strain evidence="2 6">F17-44</strain>
        <strain evidence="3 7">F18-79</strain>
        <strain evidence="4 5">F19-13</strain>
    </source>
</reference>
<dbReference type="OrthoDB" id="7514at2157"/>
<accession>A0A5N5UCW6</accession>
<dbReference type="PANTHER" id="PTHR47828:SF1">
    <property type="entry name" value="ARCHAEAL HISTONE A"/>
    <property type="match status" value="1"/>
</dbReference>
<evidence type="ECO:0000313" key="2">
    <source>
        <dbReference type="EMBL" id="KAB7515345.1"/>
    </source>
</evidence>
<dbReference type="EMBL" id="QJOW01000003">
    <property type="protein sequence ID" value="KAB7515345.1"/>
    <property type="molecule type" value="Genomic_DNA"/>
</dbReference>
<accession>A0A5N5U9P5</accession>
<name>A0A5N5U9P5_9EURY</name>
<accession>A0A5N5UFV8</accession>
<dbReference type="Proteomes" id="UP000326865">
    <property type="component" value="Unassembled WGS sequence"/>
</dbReference>